<dbReference type="Pfam" id="PF20541">
    <property type="entry name" value="DUF6756"/>
    <property type="match status" value="1"/>
</dbReference>
<protein>
    <submittedName>
        <fullName evidence="1">Uncharacterized protein</fullName>
    </submittedName>
</protein>
<name>A0A1N6JER2_9BACT</name>
<dbReference type="Proteomes" id="UP000185003">
    <property type="component" value="Unassembled WGS sequence"/>
</dbReference>
<dbReference type="EMBL" id="FSRA01000002">
    <property type="protein sequence ID" value="SIO42693.1"/>
    <property type="molecule type" value="Genomic_DNA"/>
</dbReference>
<dbReference type="InterPro" id="IPR046644">
    <property type="entry name" value="DUF6756"/>
</dbReference>
<organism evidence="1 2">
    <name type="scientific">Chitinophaga niabensis</name>
    <dbReference type="NCBI Taxonomy" id="536979"/>
    <lineage>
        <taxon>Bacteria</taxon>
        <taxon>Pseudomonadati</taxon>
        <taxon>Bacteroidota</taxon>
        <taxon>Chitinophagia</taxon>
        <taxon>Chitinophagales</taxon>
        <taxon>Chitinophagaceae</taxon>
        <taxon>Chitinophaga</taxon>
    </lineage>
</organism>
<evidence type="ECO:0000313" key="2">
    <source>
        <dbReference type="Proteomes" id="UP000185003"/>
    </source>
</evidence>
<accession>A0A1N6JER2</accession>
<proteinExistence type="predicted"/>
<sequence length="149" mass="17539">MFWEEKIDLIAKKHGPDGFKNPFTAWPEILKNIEDKFIIRTYDSNWEDNVKQKEELAIIEIKELNTLLSSLPDKNYWLVMMMGDYPTAKRLIYDCNIAALKDLISLSKYDFYIVDKKYNWLTYFKCGTEKITLYKSGITNSPFDIRASG</sequence>
<gene>
    <name evidence="1" type="ORF">SAMN04488055_3927</name>
</gene>
<keyword evidence="2" id="KW-1185">Reference proteome</keyword>
<dbReference type="AlphaFoldDB" id="A0A1N6JER2"/>
<evidence type="ECO:0000313" key="1">
    <source>
        <dbReference type="EMBL" id="SIO42693.1"/>
    </source>
</evidence>
<reference evidence="1 2" key="1">
    <citation type="submission" date="2016-11" db="EMBL/GenBank/DDBJ databases">
        <authorList>
            <person name="Jaros S."/>
            <person name="Januszkiewicz K."/>
            <person name="Wedrychowicz H."/>
        </authorList>
    </citation>
    <scope>NUCLEOTIDE SEQUENCE [LARGE SCALE GENOMIC DNA]</scope>
    <source>
        <strain evidence="1 2">DSM 24787</strain>
    </source>
</reference>
<dbReference type="OrthoDB" id="960291at2"/>
<dbReference type="RefSeq" id="WP_074241211.1">
    <property type="nucleotide sequence ID" value="NZ_FSRA01000002.1"/>
</dbReference>